<evidence type="ECO:0000313" key="2">
    <source>
        <dbReference type="Proteomes" id="UP000078540"/>
    </source>
</evidence>
<accession>A0A195BHI4</accession>
<gene>
    <name evidence="1" type="ORF">ALC53_05357</name>
</gene>
<keyword evidence="2" id="KW-1185">Reference proteome</keyword>
<evidence type="ECO:0000313" key="1">
    <source>
        <dbReference type="EMBL" id="KYM84265.1"/>
    </source>
</evidence>
<organism evidence="1 2">
    <name type="scientific">Atta colombica</name>
    <dbReference type="NCBI Taxonomy" id="520822"/>
    <lineage>
        <taxon>Eukaryota</taxon>
        <taxon>Metazoa</taxon>
        <taxon>Ecdysozoa</taxon>
        <taxon>Arthropoda</taxon>
        <taxon>Hexapoda</taxon>
        <taxon>Insecta</taxon>
        <taxon>Pterygota</taxon>
        <taxon>Neoptera</taxon>
        <taxon>Endopterygota</taxon>
        <taxon>Hymenoptera</taxon>
        <taxon>Apocrita</taxon>
        <taxon>Aculeata</taxon>
        <taxon>Formicoidea</taxon>
        <taxon>Formicidae</taxon>
        <taxon>Myrmicinae</taxon>
        <taxon>Atta</taxon>
    </lineage>
</organism>
<sequence>MPRGDKKNLGGEVGLEDSRATANYEVIQRNFNVAYNCCTLYRKVKKRREKNLMGRSVLKPAHTPDLYPKNQPLTITANILLMKNMYGSKGGREKENYRTRGPAQSTTLRSSKPLARKWYRGRKFIRACLMYRSSALLHEEVIRYVLVGNSLLGPNQKTVEHNKGGSNPNQNFCSSYYNICIS</sequence>
<dbReference type="AlphaFoldDB" id="A0A195BHI4"/>
<dbReference type="EMBL" id="KQ976465">
    <property type="protein sequence ID" value="KYM84265.1"/>
    <property type="molecule type" value="Genomic_DNA"/>
</dbReference>
<name>A0A195BHI4_9HYME</name>
<dbReference type="Proteomes" id="UP000078540">
    <property type="component" value="Unassembled WGS sequence"/>
</dbReference>
<protein>
    <submittedName>
        <fullName evidence="1">Uncharacterized protein</fullName>
    </submittedName>
</protein>
<reference evidence="1 2" key="1">
    <citation type="submission" date="2015-09" db="EMBL/GenBank/DDBJ databases">
        <title>Atta colombica WGS genome.</title>
        <authorList>
            <person name="Nygaard S."/>
            <person name="Hu H."/>
            <person name="Boomsma J."/>
            <person name="Zhang G."/>
        </authorList>
    </citation>
    <scope>NUCLEOTIDE SEQUENCE [LARGE SCALE GENOMIC DNA]</scope>
    <source>
        <strain evidence="1">Treedump-2</strain>
        <tissue evidence="1">Whole body</tissue>
    </source>
</reference>
<proteinExistence type="predicted"/>